<evidence type="ECO:0000259" key="6">
    <source>
        <dbReference type="PROSITE" id="PS50932"/>
    </source>
</evidence>
<keyword evidence="1" id="KW-0678">Repressor</keyword>
<keyword evidence="2" id="KW-0805">Transcription regulation</keyword>
<feature type="region of interest" description="Disordered" evidence="5">
    <location>
        <begin position="325"/>
        <end position="353"/>
    </location>
</feature>
<evidence type="ECO:0000256" key="5">
    <source>
        <dbReference type="SAM" id="MobiDB-lite"/>
    </source>
</evidence>
<feature type="domain" description="HTH cro/C1-type" evidence="7">
    <location>
        <begin position="3"/>
        <end position="55"/>
    </location>
</feature>
<sequence length="353" mass="36977">MGRRITALEVAKEAGVSRSAVSLVLNGRADGFLAKDTQERIREVADRLGYRPNLLAQSLRNQRSKVIGIMSDRAVGGAFDGAIIAGADAVAREAGFMTLAADTGGEPEKAEPVARLLLDRAVEGLIYLTVGLHETRVVDSFLRVPAALANCYPTADSPAAASLLPVFIPDEPTGGRVAAEHLIALGHRRIAFLRGDDDSPASFLREDAFRAAMGNAGLPVREEWVRHGGFRTRPAYAAATAVLEGPADRRPTAILAGNDRAAVGVILAAANLGISVPADLSVVGYDDEAALADLMVPALTTVALPLQEMGRRAMASVLARLEPEAAPAPTSPPAQVLLPCPLVERESTAPPPT</sequence>
<dbReference type="InterPro" id="IPR028082">
    <property type="entry name" value="Peripla_BP_I"/>
</dbReference>
<evidence type="ECO:0000256" key="4">
    <source>
        <dbReference type="ARBA" id="ARBA00023163"/>
    </source>
</evidence>
<dbReference type="PROSITE" id="PS50932">
    <property type="entry name" value="HTH_LACI_2"/>
    <property type="match status" value="1"/>
</dbReference>
<dbReference type="InterPro" id="IPR001387">
    <property type="entry name" value="Cro/C1-type_HTH"/>
</dbReference>
<dbReference type="GO" id="GO:0003700">
    <property type="term" value="F:DNA-binding transcription factor activity"/>
    <property type="evidence" value="ECO:0007669"/>
    <property type="project" value="TreeGrafter"/>
</dbReference>
<dbReference type="KEGG" id="tdf:H9L22_01225"/>
<dbReference type="CDD" id="cd01392">
    <property type="entry name" value="HTH_LacI"/>
    <property type="match status" value="1"/>
</dbReference>
<evidence type="ECO:0000256" key="2">
    <source>
        <dbReference type="ARBA" id="ARBA00023015"/>
    </source>
</evidence>
<dbReference type="PANTHER" id="PTHR30146:SF148">
    <property type="entry name" value="HTH-TYPE TRANSCRIPTIONAL REPRESSOR PURR-RELATED"/>
    <property type="match status" value="1"/>
</dbReference>
<dbReference type="Proteomes" id="UP000516117">
    <property type="component" value="Chromosome"/>
</dbReference>
<dbReference type="Pfam" id="PF00356">
    <property type="entry name" value="LacI"/>
    <property type="match status" value="1"/>
</dbReference>
<dbReference type="PROSITE" id="PS50943">
    <property type="entry name" value="HTH_CROC1"/>
    <property type="match status" value="1"/>
</dbReference>
<evidence type="ECO:0000313" key="9">
    <source>
        <dbReference type="Proteomes" id="UP000516117"/>
    </source>
</evidence>
<dbReference type="CDD" id="cd06288">
    <property type="entry name" value="PBP1_sucrose_transcription_regulator"/>
    <property type="match status" value="1"/>
</dbReference>
<dbReference type="SMART" id="SM00354">
    <property type="entry name" value="HTH_LACI"/>
    <property type="match status" value="1"/>
</dbReference>
<dbReference type="Gene3D" id="1.10.260.40">
    <property type="entry name" value="lambda repressor-like DNA-binding domains"/>
    <property type="match status" value="1"/>
</dbReference>
<dbReference type="Gene3D" id="3.40.50.2300">
    <property type="match status" value="2"/>
</dbReference>
<evidence type="ECO:0000256" key="3">
    <source>
        <dbReference type="ARBA" id="ARBA00023125"/>
    </source>
</evidence>
<feature type="domain" description="HTH lacI-type" evidence="6">
    <location>
        <begin position="5"/>
        <end position="61"/>
    </location>
</feature>
<evidence type="ECO:0000256" key="1">
    <source>
        <dbReference type="ARBA" id="ARBA00022491"/>
    </source>
</evidence>
<dbReference type="SUPFAM" id="SSF47413">
    <property type="entry name" value="lambda repressor-like DNA-binding domains"/>
    <property type="match status" value="1"/>
</dbReference>
<reference evidence="8 9" key="1">
    <citation type="submission" date="2020-08" db="EMBL/GenBank/DDBJ databases">
        <title>Genome sequence of Tessaracoccus defluvii JCM 17540T.</title>
        <authorList>
            <person name="Hyun D.-W."/>
            <person name="Bae J.-W."/>
        </authorList>
    </citation>
    <scope>NUCLEOTIDE SEQUENCE [LARGE SCALE GENOMIC DNA]</scope>
    <source>
        <strain evidence="8 9">JCM 17540</strain>
    </source>
</reference>
<dbReference type="AlphaFoldDB" id="A0A7H0H6J7"/>
<dbReference type="Pfam" id="PF13377">
    <property type="entry name" value="Peripla_BP_3"/>
    <property type="match status" value="1"/>
</dbReference>
<dbReference type="InterPro" id="IPR010982">
    <property type="entry name" value="Lambda_DNA-bd_dom_sf"/>
</dbReference>
<proteinExistence type="predicted"/>
<evidence type="ECO:0000313" key="8">
    <source>
        <dbReference type="EMBL" id="QNP56163.1"/>
    </source>
</evidence>
<keyword evidence="4" id="KW-0804">Transcription</keyword>
<dbReference type="PANTHER" id="PTHR30146">
    <property type="entry name" value="LACI-RELATED TRANSCRIPTIONAL REPRESSOR"/>
    <property type="match status" value="1"/>
</dbReference>
<organism evidence="8 9">
    <name type="scientific">Tessaracoccus defluvii</name>
    <dbReference type="NCBI Taxonomy" id="1285901"/>
    <lineage>
        <taxon>Bacteria</taxon>
        <taxon>Bacillati</taxon>
        <taxon>Actinomycetota</taxon>
        <taxon>Actinomycetes</taxon>
        <taxon>Propionibacteriales</taxon>
        <taxon>Propionibacteriaceae</taxon>
        <taxon>Tessaracoccus</taxon>
    </lineage>
</organism>
<dbReference type="RefSeq" id="WP_187721280.1">
    <property type="nucleotide sequence ID" value="NZ_BAABBL010000013.1"/>
</dbReference>
<gene>
    <name evidence="8" type="ORF">H9L22_01225</name>
</gene>
<dbReference type="SUPFAM" id="SSF53822">
    <property type="entry name" value="Periplasmic binding protein-like I"/>
    <property type="match status" value="1"/>
</dbReference>
<keyword evidence="9" id="KW-1185">Reference proteome</keyword>
<dbReference type="GO" id="GO:0000976">
    <property type="term" value="F:transcription cis-regulatory region binding"/>
    <property type="evidence" value="ECO:0007669"/>
    <property type="project" value="TreeGrafter"/>
</dbReference>
<protein>
    <submittedName>
        <fullName evidence="8">LacI family DNA-binding transcriptional regulator</fullName>
    </submittedName>
</protein>
<evidence type="ECO:0000259" key="7">
    <source>
        <dbReference type="PROSITE" id="PS50943"/>
    </source>
</evidence>
<accession>A0A7H0H6J7</accession>
<name>A0A7H0H6J7_9ACTN</name>
<dbReference type="InterPro" id="IPR046335">
    <property type="entry name" value="LacI/GalR-like_sensor"/>
</dbReference>
<dbReference type="InterPro" id="IPR000843">
    <property type="entry name" value="HTH_LacI"/>
</dbReference>
<keyword evidence="3 8" id="KW-0238">DNA-binding</keyword>
<dbReference type="EMBL" id="CP060789">
    <property type="protein sequence ID" value="QNP56163.1"/>
    <property type="molecule type" value="Genomic_DNA"/>
</dbReference>